<sequence length="130" mass="14919">MRPKDYTTVEQRDRLSGPALRTFFNISNAWKLTDVEEATILGISDLAVLKRWKEGEGSTLSFETRTRISYILGIYKALHILIPQKQYADEWVRRPNSAPGFDGTSALDRILSGKVEDLQFVRRYLDAQLI</sequence>
<reference evidence="3 4" key="1">
    <citation type="submission" date="2019-12" db="EMBL/GenBank/DDBJ databases">
        <title>Genomic-based taxomic classification of the family Erythrobacteraceae.</title>
        <authorList>
            <person name="Xu L."/>
        </authorList>
    </citation>
    <scope>NUCLEOTIDE SEQUENCE [LARGE SCALE GENOMIC DNA]</scope>
    <source>
        <strain evidence="3 4">KEMB 9005-328</strain>
    </source>
</reference>
<evidence type="ECO:0000313" key="3">
    <source>
        <dbReference type="EMBL" id="MXP29109.1"/>
    </source>
</evidence>
<evidence type="ECO:0000259" key="1">
    <source>
        <dbReference type="Pfam" id="PF09722"/>
    </source>
</evidence>
<keyword evidence="4" id="KW-1185">Reference proteome</keyword>
<dbReference type="EMBL" id="WTYA01000006">
    <property type="protein sequence ID" value="MXP29109.1"/>
    <property type="molecule type" value="Genomic_DNA"/>
</dbReference>
<feature type="domain" description="Antitoxin Xre/MbcA/ParS-like toxin-binding" evidence="1">
    <location>
        <begin position="86"/>
        <end position="127"/>
    </location>
</feature>
<comment type="caution">
    <text evidence="3">The sequence shown here is derived from an EMBL/GenBank/DDBJ whole genome shotgun (WGS) entry which is preliminary data.</text>
</comment>
<dbReference type="InterPro" id="IPR024467">
    <property type="entry name" value="Xre/MbcA/ParS-like_toxin-bd"/>
</dbReference>
<name>A0A845AI42_9SPHN</name>
<dbReference type="RefSeq" id="WP_160753397.1">
    <property type="nucleotide sequence ID" value="NZ_WTYA01000006.1"/>
</dbReference>
<dbReference type="Pfam" id="PF20432">
    <property type="entry name" value="Xre-like-HTH"/>
    <property type="match status" value="1"/>
</dbReference>
<evidence type="ECO:0000259" key="2">
    <source>
        <dbReference type="Pfam" id="PF20432"/>
    </source>
</evidence>
<dbReference type="GO" id="GO:0003677">
    <property type="term" value="F:DNA binding"/>
    <property type="evidence" value="ECO:0007669"/>
    <property type="project" value="InterPro"/>
</dbReference>
<accession>A0A845AI42</accession>
<evidence type="ECO:0000313" key="4">
    <source>
        <dbReference type="Proteomes" id="UP000439780"/>
    </source>
</evidence>
<dbReference type="AlphaFoldDB" id="A0A845AI42"/>
<organism evidence="3 4">
    <name type="scientific">Qipengyuania algicida</name>
    <dbReference type="NCBI Taxonomy" id="1836209"/>
    <lineage>
        <taxon>Bacteria</taxon>
        <taxon>Pseudomonadati</taxon>
        <taxon>Pseudomonadota</taxon>
        <taxon>Alphaproteobacteria</taxon>
        <taxon>Sphingomonadales</taxon>
        <taxon>Erythrobacteraceae</taxon>
        <taxon>Qipengyuania</taxon>
    </lineage>
</organism>
<feature type="domain" description="Antitoxin Xre-like helix-turn-helix" evidence="2">
    <location>
        <begin position="16"/>
        <end position="73"/>
    </location>
</feature>
<dbReference type="Proteomes" id="UP000439780">
    <property type="component" value="Unassembled WGS sequence"/>
</dbReference>
<gene>
    <name evidence="3" type="ORF">GRI58_09780</name>
</gene>
<proteinExistence type="predicted"/>
<dbReference type="Pfam" id="PF09722">
    <property type="entry name" value="Xre_MbcA_ParS_C"/>
    <property type="match status" value="1"/>
</dbReference>
<protein>
    <submittedName>
        <fullName evidence="3">DUF2384 domain-containing protein</fullName>
    </submittedName>
</protein>
<dbReference type="OrthoDB" id="117888at2"/>
<dbReference type="InterPro" id="IPR046847">
    <property type="entry name" value="Xre-like_HTH"/>
</dbReference>